<evidence type="ECO:0000259" key="5">
    <source>
        <dbReference type="Pfam" id="PF02518"/>
    </source>
</evidence>
<keyword evidence="1" id="KW-0808">Transferase</keyword>
<dbReference type="OrthoDB" id="5241784at2"/>
<dbReference type="AlphaFoldDB" id="W6K2B1"/>
<sequence length="518" mass="54641">MTGATQPRPGALAAIWREHAERLGLEVAVDVTGDVPDPEVRLALRDATREALTNVQRHSGQRMAVLHGILTPTRATVTVTDPGRGFHVSETGHRAGIATSIVARMRAVGGHAHVRSTPQHGTEVRLDWSAAGPTAASQAWQLGLFAPIMVVGAIAFLLNVFLAIDQWRLSPAISLTVAATVVLAGLTVATTLLTPSDWNWVPLAVLAVVTIAALAGTIPQGAPESWRYWFLGALTPAVGAMAFRFRPWAGLALAGAATLVCMVADALAGRSFWQCLVGPVPVLITTAAAGQLVRTAFDSAYVRTAEAMAEDIQARLATAVSEERALEDDRRTEALQASIGSALQLIAGGGRLTPALRDQLADLEAAARDQLAAPDLVDPALAATLARARARGIRIDVVDTSPTDAVTGGDESLDLCRRLVADLVEGVPPHTRVRINWHAGSGGAGATFSAATRDLLDKTPNLAQALADLGGRQARVSTDSDSILIRCETPAQQARPRERSLATVPTDARYRGRHARLR</sequence>
<feature type="transmembrane region" description="Helical" evidence="4">
    <location>
        <begin position="173"/>
        <end position="194"/>
    </location>
</feature>
<evidence type="ECO:0000313" key="6">
    <source>
        <dbReference type="EMBL" id="CCH75205.1"/>
    </source>
</evidence>
<dbReference type="STRING" id="1193182.BN11_560001"/>
<keyword evidence="7" id="KW-1185">Reference proteome</keyword>
<dbReference type="PANTHER" id="PTHR24421">
    <property type="entry name" value="NITRATE/NITRITE SENSOR PROTEIN NARX-RELATED"/>
    <property type="match status" value="1"/>
</dbReference>
<dbReference type="Proteomes" id="UP000035763">
    <property type="component" value="Unassembled WGS sequence"/>
</dbReference>
<keyword evidence="4" id="KW-0472">Membrane</keyword>
<dbReference type="GO" id="GO:0016301">
    <property type="term" value="F:kinase activity"/>
    <property type="evidence" value="ECO:0007669"/>
    <property type="project" value="UniProtKB-KW"/>
</dbReference>
<evidence type="ECO:0000256" key="4">
    <source>
        <dbReference type="SAM" id="Phobius"/>
    </source>
</evidence>
<dbReference type="PANTHER" id="PTHR24421:SF61">
    <property type="entry name" value="OXYGEN SENSOR HISTIDINE KINASE NREB"/>
    <property type="match status" value="1"/>
</dbReference>
<proteinExistence type="predicted"/>
<protein>
    <recommendedName>
        <fullName evidence="5">Histidine kinase/HSP90-like ATPase domain-containing protein</fullName>
    </recommendedName>
</protein>
<accession>W6K2B1</accession>
<keyword evidence="4" id="KW-0812">Transmembrane</keyword>
<dbReference type="EMBL" id="CAJA01000481">
    <property type="protein sequence ID" value="CCH75205.1"/>
    <property type="molecule type" value="Genomic_DNA"/>
</dbReference>
<organism evidence="6 7">
    <name type="scientific">Nostocoides australiense Ben110</name>
    <dbReference type="NCBI Taxonomy" id="1193182"/>
    <lineage>
        <taxon>Bacteria</taxon>
        <taxon>Bacillati</taxon>
        <taxon>Actinomycetota</taxon>
        <taxon>Actinomycetes</taxon>
        <taxon>Micrococcales</taxon>
        <taxon>Intrasporangiaceae</taxon>
        <taxon>Nostocoides</taxon>
    </lineage>
</organism>
<feature type="transmembrane region" description="Helical" evidence="4">
    <location>
        <begin position="139"/>
        <end position="161"/>
    </location>
</feature>
<comment type="caution">
    <text evidence="6">The sequence shown here is derived from an EMBL/GenBank/DDBJ whole genome shotgun (WGS) entry which is preliminary data.</text>
</comment>
<keyword evidence="4" id="KW-1133">Transmembrane helix</keyword>
<dbReference type="CDD" id="cd16917">
    <property type="entry name" value="HATPase_UhpB-NarQ-NarX-like"/>
    <property type="match status" value="1"/>
</dbReference>
<keyword evidence="3" id="KW-0902">Two-component regulatory system</keyword>
<dbReference type="Pfam" id="PF02518">
    <property type="entry name" value="HATPase_c"/>
    <property type="match status" value="1"/>
</dbReference>
<evidence type="ECO:0000256" key="3">
    <source>
        <dbReference type="ARBA" id="ARBA00023012"/>
    </source>
</evidence>
<feature type="transmembrane region" description="Helical" evidence="4">
    <location>
        <begin position="249"/>
        <end position="268"/>
    </location>
</feature>
<dbReference type="GO" id="GO:0000160">
    <property type="term" value="P:phosphorelay signal transduction system"/>
    <property type="evidence" value="ECO:0007669"/>
    <property type="project" value="UniProtKB-KW"/>
</dbReference>
<evidence type="ECO:0000313" key="7">
    <source>
        <dbReference type="Proteomes" id="UP000035763"/>
    </source>
</evidence>
<keyword evidence="2" id="KW-0418">Kinase</keyword>
<evidence type="ECO:0000256" key="2">
    <source>
        <dbReference type="ARBA" id="ARBA00022777"/>
    </source>
</evidence>
<dbReference type="InterPro" id="IPR003594">
    <property type="entry name" value="HATPase_dom"/>
</dbReference>
<name>W6K2B1_9MICO</name>
<dbReference type="SUPFAM" id="SSF55874">
    <property type="entry name" value="ATPase domain of HSP90 chaperone/DNA topoisomerase II/histidine kinase"/>
    <property type="match status" value="1"/>
</dbReference>
<dbReference type="Gene3D" id="3.30.565.10">
    <property type="entry name" value="Histidine kinase-like ATPase, C-terminal domain"/>
    <property type="match status" value="1"/>
</dbReference>
<dbReference type="InterPro" id="IPR050482">
    <property type="entry name" value="Sensor_HK_TwoCompSys"/>
</dbReference>
<dbReference type="InterPro" id="IPR036890">
    <property type="entry name" value="HATPase_C_sf"/>
</dbReference>
<gene>
    <name evidence="6" type="ORF">BN11_560001</name>
</gene>
<evidence type="ECO:0000256" key="1">
    <source>
        <dbReference type="ARBA" id="ARBA00022679"/>
    </source>
</evidence>
<feature type="domain" description="Histidine kinase/HSP90-like ATPase" evidence="5">
    <location>
        <begin position="42"/>
        <end position="127"/>
    </location>
</feature>
<reference evidence="6 7" key="1">
    <citation type="journal article" date="2013" name="ISME J.">
        <title>A metabolic model for members of the genus Tetrasphaera involved in enhanced biological phosphorus removal.</title>
        <authorList>
            <person name="Kristiansen R."/>
            <person name="Nguyen H.T.T."/>
            <person name="Saunders A.M."/>
            <person name="Nielsen J.L."/>
            <person name="Wimmer R."/>
            <person name="Le V.Q."/>
            <person name="McIlroy S.J."/>
            <person name="Petrovski S."/>
            <person name="Seviour R.J."/>
            <person name="Calteau A."/>
            <person name="Nielsen K.L."/>
            <person name="Nielsen P.H."/>
        </authorList>
    </citation>
    <scope>NUCLEOTIDE SEQUENCE [LARGE SCALE GENOMIC DNA]</scope>
    <source>
        <strain evidence="6 7">Ben110</strain>
    </source>
</reference>
<feature type="transmembrane region" description="Helical" evidence="4">
    <location>
        <begin position="200"/>
        <end position="219"/>
    </location>
</feature>